<feature type="domain" description="DUF5666" evidence="2">
    <location>
        <begin position="305"/>
        <end position="334"/>
    </location>
</feature>
<dbReference type="InterPro" id="IPR043724">
    <property type="entry name" value="DUF5666"/>
</dbReference>
<feature type="signal peptide" evidence="1">
    <location>
        <begin position="1"/>
        <end position="38"/>
    </location>
</feature>
<dbReference type="PROSITE" id="PS51257">
    <property type="entry name" value="PROKAR_LIPOPROTEIN"/>
    <property type="match status" value="1"/>
</dbReference>
<proteinExistence type="predicted"/>
<dbReference type="Pfam" id="PF18914">
    <property type="entry name" value="DUF5666"/>
    <property type="match status" value="1"/>
</dbReference>
<organism evidence="3">
    <name type="scientific">Heterosigma akashiwo</name>
    <name type="common">Chromophytic alga</name>
    <name type="synonym">Heterosigma carterae</name>
    <dbReference type="NCBI Taxonomy" id="2829"/>
    <lineage>
        <taxon>Eukaryota</taxon>
        <taxon>Sar</taxon>
        <taxon>Stramenopiles</taxon>
        <taxon>Ochrophyta</taxon>
        <taxon>Raphidophyceae</taxon>
        <taxon>Chattonellales</taxon>
        <taxon>Chattonellaceae</taxon>
        <taxon>Heterosigma</taxon>
    </lineage>
</organism>
<reference evidence="3" key="1">
    <citation type="submission" date="2021-01" db="EMBL/GenBank/DDBJ databases">
        <authorList>
            <person name="Corre E."/>
            <person name="Pelletier E."/>
            <person name="Niang G."/>
            <person name="Scheremetjew M."/>
            <person name="Finn R."/>
            <person name="Kale V."/>
            <person name="Holt S."/>
            <person name="Cochrane G."/>
            <person name="Meng A."/>
            <person name="Brown T."/>
            <person name="Cohen L."/>
        </authorList>
    </citation>
    <scope>NUCLEOTIDE SEQUENCE</scope>
    <source>
        <strain evidence="3">CCMP3107</strain>
    </source>
</reference>
<gene>
    <name evidence="3" type="ORF">HAKA00212_LOCUS8612</name>
</gene>
<sequence length="660" mass="68642">MNIFRTSSDASLRPTPLALGSLSLALIAALAACGGGNAQLNPNQKPQGKVDVPLLVSDASNENWATIGVKLLKLSLTKQDGSSVDVPLGSPSLPINLAQLNQIGELLNKVTLNAGDTFTGVTATLAANPGDISLTVAADPEPGFAETAGTQIPSGRIQIQGATGAAGAQTVTVPVKFDKPLVVPSTPGAAINVEFDLDHPAFLTGHVPVGSGQTTWAVNFNGPVKHKKVTDLTRLVMRHHYGKVVSLSSDNSSLTYSKQLPTTPVVTPETATDTGVNVTVLADATNGTLVYDIDTKRESTVKSFASVSSALAAGKYVRVATRYQQNGTLVATRVWIASVFNTVWLSPEGHVLRINNAGTELVMSDEAGKPVKMVIDGKTQFFFRTPENAQSDTTAIGSGPAFAAGKNLVRGFKVHVQAVDPLAPTLVAKTVDIETAAYDGRISSVTPAGFIYTRGFNNGGDYNVSMSYIDAATANGTDANGNPINGFKYWNWGLPNQVSSGADAVSSFIKATNGSAVDFGGTAGQVYAQGASYARWGNKAAPNGWSVPWVVLSPTNLPLATVASVNNATNSFTITVPKGSKPVKVNYSTTSGSATLAYQVDRNKDKVTVTPQDLSSTAGLAALTQGLTVGTRVAISAIPQADGTLKAYTLKFYSGSQLPK</sequence>
<accession>A0A6V1Q3V1</accession>
<dbReference type="AlphaFoldDB" id="A0A6V1Q3V1"/>
<evidence type="ECO:0000313" key="3">
    <source>
        <dbReference type="EMBL" id="CAE0629921.1"/>
    </source>
</evidence>
<keyword evidence="1" id="KW-0732">Signal</keyword>
<dbReference type="EMBL" id="HBIU01018498">
    <property type="protein sequence ID" value="CAE0629921.1"/>
    <property type="molecule type" value="Transcribed_RNA"/>
</dbReference>
<protein>
    <recommendedName>
        <fullName evidence="2">DUF5666 domain-containing protein</fullName>
    </recommendedName>
</protein>
<feature type="chain" id="PRO_5030160783" description="DUF5666 domain-containing protein" evidence="1">
    <location>
        <begin position="39"/>
        <end position="660"/>
    </location>
</feature>
<name>A0A6V1Q3V1_HETAK</name>
<evidence type="ECO:0000259" key="2">
    <source>
        <dbReference type="Pfam" id="PF18914"/>
    </source>
</evidence>
<evidence type="ECO:0000256" key="1">
    <source>
        <dbReference type="SAM" id="SignalP"/>
    </source>
</evidence>